<dbReference type="Gene3D" id="3.10.129.10">
    <property type="entry name" value="Hotdog Thioesterase"/>
    <property type="match status" value="1"/>
</dbReference>
<evidence type="ECO:0000313" key="1">
    <source>
        <dbReference type="EMBL" id="QDC38613.1"/>
    </source>
</evidence>
<dbReference type="CDD" id="cd00586">
    <property type="entry name" value="4HBT"/>
    <property type="match status" value="1"/>
</dbReference>
<dbReference type="InterPro" id="IPR029069">
    <property type="entry name" value="HotDog_dom_sf"/>
</dbReference>
<organism evidence="1 2">
    <name type="scientific">Sphingobium fuliginis ATCC 27551</name>
    <dbReference type="NCBI Taxonomy" id="1208342"/>
    <lineage>
        <taxon>Bacteria</taxon>
        <taxon>Pseudomonadati</taxon>
        <taxon>Pseudomonadota</taxon>
        <taxon>Alphaproteobacteria</taxon>
        <taxon>Sphingomonadales</taxon>
        <taxon>Sphingomonadaceae</taxon>
        <taxon>Sphingobium</taxon>
    </lineage>
</organism>
<dbReference type="KEGG" id="sufl:FIL70_16565"/>
<dbReference type="Proteomes" id="UP000311469">
    <property type="component" value="Chromosome cSF1"/>
</dbReference>
<dbReference type="Pfam" id="PF13279">
    <property type="entry name" value="4HBT_2"/>
    <property type="match status" value="1"/>
</dbReference>
<dbReference type="SUPFAM" id="SSF54637">
    <property type="entry name" value="Thioesterase/thiol ester dehydrase-isomerase"/>
    <property type="match status" value="1"/>
</dbReference>
<evidence type="ECO:0000313" key="2">
    <source>
        <dbReference type="Proteomes" id="UP000311469"/>
    </source>
</evidence>
<dbReference type="AlphaFoldDB" id="A0A5B8CGT9"/>
<sequence length="151" mass="16938">MPSTYTTQFTAGPGHIDILGHVNNAVWVQWMEQVATEHWTRDAAPEHLDAYVWVVTRHEIDYRGNVREGETVTARTWIPQGPRGARFDRHMEFTGPDGKVKVAAKSTWAIIDRETGRILRVPPKSRLASSPPDRLQPMSVIPAQAGIHLPA</sequence>
<proteinExistence type="predicted"/>
<name>A0A5B8CGT9_SPHSA</name>
<dbReference type="RefSeq" id="WP_140042822.1">
    <property type="nucleotide sequence ID" value="NZ_CP041016.1"/>
</dbReference>
<gene>
    <name evidence="1" type="ORF">FIL70_16565</name>
</gene>
<protein>
    <submittedName>
        <fullName evidence="1">Acyl-CoA thioesterase</fullName>
    </submittedName>
</protein>
<dbReference type="EMBL" id="CP041016">
    <property type="protein sequence ID" value="QDC38613.1"/>
    <property type="molecule type" value="Genomic_DNA"/>
</dbReference>
<accession>A0A5B8CGT9</accession>
<reference evidence="1 2" key="1">
    <citation type="submission" date="2019-06" db="EMBL/GenBank/DDBJ databases">
        <title>Genome organization and adaptive potential of archetypical organophosphate degarding Sphingobium fuliginis ATCC 27551.</title>
        <authorList>
            <person name="Sarwar A."/>
            <person name="Parthasarathy S."/>
            <person name="Singh C."/>
            <person name="Siddavattam D."/>
        </authorList>
    </citation>
    <scope>NUCLEOTIDE SEQUENCE [LARGE SCALE GENOMIC DNA]</scope>
    <source>
        <strain evidence="1 2">ATCC 27551</strain>
    </source>
</reference>